<comment type="function">
    <text evidence="7">Arginine methyltransferase involved in the assembly or stability of mitochondrial NADH:ubiquinone oxidoreductase complex (complex I).</text>
</comment>
<dbReference type="OrthoDB" id="17415at2759"/>
<dbReference type="GO" id="GO:0005739">
    <property type="term" value="C:mitochondrion"/>
    <property type="evidence" value="ECO:0007669"/>
    <property type="project" value="UniProtKB-SubCell"/>
</dbReference>
<reference evidence="9" key="2">
    <citation type="submission" date="2015-01" db="EMBL/GenBank/DDBJ databases">
        <title>Evolutionary Origins and Diversification of the Mycorrhizal Mutualists.</title>
        <authorList>
            <consortium name="DOE Joint Genome Institute"/>
            <consortium name="Mycorrhizal Genomics Consortium"/>
            <person name="Kohler A."/>
            <person name="Kuo A."/>
            <person name="Nagy L.G."/>
            <person name="Floudas D."/>
            <person name="Copeland A."/>
            <person name="Barry K.W."/>
            <person name="Cichocki N."/>
            <person name="Veneault-Fourrey C."/>
            <person name="LaButti K."/>
            <person name="Lindquist E.A."/>
            <person name="Lipzen A."/>
            <person name="Lundell T."/>
            <person name="Morin E."/>
            <person name="Murat C."/>
            <person name="Riley R."/>
            <person name="Ohm R."/>
            <person name="Sun H."/>
            <person name="Tunlid A."/>
            <person name="Henrissat B."/>
            <person name="Grigoriev I.V."/>
            <person name="Hibbett D.S."/>
            <person name="Martin F."/>
        </authorList>
    </citation>
    <scope>NUCLEOTIDE SEQUENCE [LARGE SCALE GENOMIC DNA]</scope>
    <source>
        <strain evidence="9">MAFF 305830</strain>
    </source>
</reference>
<evidence type="ECO:0000256" key="5">
    <source>
        <dbReference type="ARBA" id="ARBA00023128"/>
    </source>
</evidence>
<keyword evidence="3 7" id="KW-0489">Methyltransferase</keyword>
<name>A0A0C2W6B3_SERVB</name>
<evidence type="ECO:0000256" key="6">
    <source>
        <dbReference type="ARBA" id="ARBA00048612"/>
    </source>
</evidence>
<dbReference type="GO" id="GO:0032259">
    <property type="term" value="P:methylation"/>
    <property type="evidence" value="ECO:0007669"/>
    <property type="project" value="UniProtKB-KW"/>
</dbReference>
<comment type="similarity">
    <text evidence="2 7">Belongs to the NDUFAF7 family.</text>
</comment>
<comment type="catalytic activity">
    <reaction evidence="6 7">
        <text>L-arginyl-[protein] + 2 S-adenosyl-L-methionine = N(omega),N(omega)'-dimethyl-L-arginyl-[protein] + 2 S-adenosyl-L-homocysteine + 2 H(+)</text>
        <dbReference type="Rhea" id="RHEA:48108"/>
        <dbReference type="Rhea" id="RHEA-COMP:10532"/>
        <dbReference type="Rhea" id="RHEA-COMP:11992"/>
        <dbReference type="ChEBI" id="CHEBI:15378"/>
        <dbReference type="ChEBI" id="CHEBI:29965"/>
        <dbReference type="ChEBI" id="CHEBI:57856"/>
        <dbReference type="ChEBI" id="CHEBI:59789"/>
        <dbReference type="ChEBI" id="CHEBI:88221"/>
        <dbReference type="EC" id="2.1.1.320"/>
    </reaction>
</comment>
<dbReference type="InterPro" id="IPR038375">
    <property type="entry name" value="NDUFAF7_sf"/>
</dbReference>
<protein>
    <recommendedName>
        <fullName evidence="7">Protein arginine methyltransferase NDUFAF7</fullName>
        <ecNumber evidence="7">2.1.1.320</ecNumber>
    </recommendedName>
</protein>
<evidence type="ECO:0000256" key="4">
    <source>
        <dbReference type="ARBA" id="ARBA00022679"/>
    </source>
</evidence>
<dbReference type="EMBL" id="KN824366">
    <property type="protein sequence ID" value="KIM21978.1"/>
    <property type="molecule type" value="Genomic_DNA"/>
</dbReference>
<evidence type="ECO:0000313" key="8">
    <source>
        <dbReference type="EMBL" id="KIM21978.1"/>
    </source>
</evidence>
<dbReference type="Gene3D" id="3.40.50.12710">
    <property type="match status" value="1"/>
</dbReference>
<dbReference type="PANTHER" id="PTHR12049">
    <property type="entry name" value="PROTEIN ARGININE METHYLTRANSFERASE NDUFAF7, MITOCHONDRIAL"/>
    <property type="match status" value="1"/>
</dbReference>
<keyword evidence="9" id="KW-1185">Reference proteome</keyword>
<dbReference type="SUPFAM" id="SSF53335">
    <property type="entry name" value="S-adenosyl-L-methionine-dependent methyltransferases"/>
    <property type="match status" value="1"/>
</dbReference>
<sequence>MLRHHLCGKQLHSLPRIWRSSRTCFRHLSTKQTDDFNYNRAEYGLEGKEARDEEIARYPRVTAEDLKTHKVPPRGCKMLVRDFIHDSLYNPHYGYFSRRVEIFSPVEPLNFNQMAESAELDATVARLYREYDSTSDPRDVTGSRQIWHTPTELFKPYYGYAIAQCLVSEYLLKYFPYEDLVIYEIGAGNGTLALNILDFLKAHYPEVYDRTQYHIVEISSRLAERQRNLLLPRHSMVKINNKDIFAWDTQVYSPCYFLAVEVVDNFPHDAVRYSLNASKPYQGLIALTNSGGIQEVWEP</sequence>
<dbReference type="GO" id="GO:0035243">
    <property type="term" value="F:protein-arginine omega-N symmetric methyltransferase activity"/>
    <property type="evidence" value="ECO:0007669"/>
    <property type="project" value="UniProtKB-EC"/>
</dbReference>
<evidence type="ECO:0000256" key="2">
    <source>
        <dbReference type="ARBA" id="ARBA00005891"/>
    </source>
</evidence>
<dbReference type="InterPro" id="IPR003788">
    <property type="entry name" value="NDUFAF7"/>
</dbReference>
<dbReference type="Pfam" id="PF02636">
    <property type="entry name" value="Methyltransf_28"/>
    <property type="match status" value="1"/>
</dbReference>
<proteinExistence type="inferred from homology"/>
<comment type="subcellular location">
    <subcellularLocation>
        <location evidence="1 7">Mitochondrion</location>
    </subcellularLocation>
</comment>
<evidence type="ECO:0000256" key="1">
    <source>
        <dbReference type="ARBA" id="ARBA00004173"/>
    </source>
</evidence>
<gene>
    <name evidence="8" type="ORF">M408DRAFT_79671</name>
</gene>
<keyword evidence="4 7" id="KW-0808">Transferase</keyword>
<dbReference type="PANTHER" id="PTHR12049:SF5">
    <property type="entry name" value="PROTEIN ARGININE METHYLTRANSFERASE NDUFAF7 HOMOLOG, MITOCHONDRIAL"/>
    <property type="match status" value="1"/>
</dbReference>
<dbReference type="EC" id="2.1.1.320" evidence="7"/>
<dbReference type="STRING" id="933852.A0A0C2W6B3"/>
<dbReference type="Proteomes" id="UP000054097">
    <property type="component" value="Unassembled WGS sequence"/>
</dbReference>
<keyword evidence="5 7" id="KW-0496">Mitochondrion</keyword>
<feature type="non-terminal residue" evidence="8">
    <location>
        <position position="299"/>
    </location>
</feature>
<dbReference type="InterPro" id="IPR029063">
    <property type="entry name" value="SAM-dependent_MTases_sf"/>
</dbReference>
<reference evidence="8 9" key="1">
    <citation type="submission" date="2014-04" db="EMBL/GenBank/DDBJ databases">
        <authorList>
            <consortium name="DOE Joint Genome Institute"/>
            <person name="Kuo A."/>
            <person name="Zuccaro A."/>
            <person name="Kohler A."/>
            <person name="Nagy L.G."/>
            <person name="Floudas D."/>
            <person name="Copeland A."/>
            <person name="Barry K.W."/>
            <person name="Cichocki N."/>
            <person name="Veneault-Fourrey C."/>
            <person name="LaButti K."/>
            <person name="Lindquist E.A."/>
            <person name="Lipzen A."/>
            <person name="Lundell T."/>
            <person name="Morin E."/>
            <person name="Murat C."/>
            <person name="Sun H."/>
            <person name="Tunlid A."/>
            <person name="Henrissat B."/>
            <person name="Grigoriev I.V."/>
            <person name="Hibbett D.S."/>
            <person name="Martin F."/>
            <person name="Nordberg H.P."/>
            <person name="Cantor M.N."/>
            <person name="Hua S.X."/>
        </authorList>
    </citation>
    <scope>NUCLEOTIDE SEQUENCE [LARGE SCALE GENOMIC DNA]</scope>
    <source>
        <strain evidence="8 9">MAFF 305830</strain>
    </source>
</reference>
<accession>A0A0C2W6B3</accession>
<organism evidence="8 9">
    <name type="scientific">Serendipita vermifera MAFF 305830</name>
    <dbReference type="NCBI Taxonomy" id="933852"/>
    <lineage>
        <taxon>Eukaryota</taxon>
        <taxon>Fungi</taxon>
        <taxon>Dikarya</taxon>
        <taxon>Basidiomycota</taxon>
        <taxon>Agaricomycotina</taxon>
        <taxon>Agaricomycetes</taxon>
        <taxon>Sebacinales</taxon>
        <taxon>Serendipitaceae</taxon>
        <taxon>Serendipita</taxon>
    </lineage>
</organism>
<dbReference type="AlphaFoldDB" id="A0A0C2W6B3"/>
<evidence type="ECO:0000256" key="3">
    <source>
        <dbReference type="ARBA" id="ARBA00022603"/>
    </source>
</evidence>
<evidence type="ECO:0000256" key="7">
    <source>
        <dbReference type="RuleBase" id="RU364114"/>
    </source>
</evidence>
<evidence type="ECO:0000313" key="9">
    <source>
        <dbReference type="Proteomes" id="UP000054097"/>
    </source>
</evidence>
<dbReference type="HOGENOM" id="CLU_932427_0_0_1"/>